<dbReference type="Gene3D" id="3.10.580.10">
    <property type="entry name" value="CBS-domain"/>
    <property type="match status" value="2"/>
</dbReference>
<feature type="domain" description="CBS" evidence="3">
    <location>
        <begin position="7"/>
        <end position="62"/>
    </location>
</feature>
<keyword evidence="2" id="KW-0129">CBS domain</keyword>
<dbReference type="PANTHER" id="PTHR48108:SF26">
    <property type="entry name" value="CBS DOMAIN-CONTAINING PROTEIN DDB_G0289609"/>
    <property type="match status" value="1"/>
</dbReference>
<dbReference type="eggNOG" id="COG0517">
    <property type="taxonomic scope" value="Bacteria"/>
</dbReference>
<evidence type="ECO:0000313" key="5">
    <source>
        <dbReference type="Proteomes" id="UP000012063"/>
    </source>
</evidence>
<dbReference type="PANTHER" id="PTHR48108">
    <property type="entry name" value="CBS DOMAIN-CONTAINING PROTEIN CBSX2, CHLOROPLASTIC"/>
    <property type="match status" value="1"/>
</dbReference>
<dbReference type="EMBL" id="CAUI01000023">
    <property type="protein sequence ID" value="CCU80583.1"/>
    <property type="molecule type" value="Genomic_DNA"/>
</dbReference>
<dbReference type="RefSeq" id="WP_005489846.1">
    <property type="nucleotide sequence ID" value="NZ_CAUI01000023.1"/>
</dbReference>
<dbReference type="OrthoDB" id="9790355at2"/>
<keyword evidence="5" id="KW-1185">Reference proteome</keyword>
<dbReference type="CDD" id="cd04584">
    <property type="entry name" value="CBS_pair_AcuB_like"/>
    <property type="match status" value="1"/>
</dbReference>
<gene>
    <name evidence="4" type="ORF">HSACCH_02146</name>
</gene>
<dbReference type="InterPro" id="IPR046342">
    <property type="entry name" value="CBS_dom_sf"/>
</dbReference>
<dbReference type="SUPFAM" id="SSF54631">
    <property type="entry name" value="CBS-domain pair"/>
    <property type="match status" value="1"/>
</dbReference>
<dbReference type="InParanoid" id="M5E256"/>
<dbReference type="STRING" id="1293054.HSACCH_02146"/>
<accession>M5E256</accession>
<dbReference type="Proteomes" id="UP000012063">
    <property type="component" value="Unassembled WGS sequence"/>
</dbReference>
<proteinExistence type="predicted"/>
<evidence type="ECO:0000313" key="4">
    <source>
        <dbReference type="EMBL" id="CCU80583.1"/>
    </source>
</evidence>
<dbReference type="SMART" id="SM00116">
    <property type="entry name" value="CBS"/>
    <property type="match status" value="2"/>
</dbReference>
<dbReference type="Pfam" id="PF00571">
    <property type="entry name" value="CBS"/>
    <property type="match status" value="2"/>
</dbReference>
<evidence type="ECO:0000256" key="1">
    <source>
        <dbReference type="ARBA" id="ARBA00022737"/>
    </source>
</evidence>
<protein>
    <submittedName>
        <fullName evidence="4">Putative inosine-5'-monophosphate dehydrogenase</fullName>
    </submittedName>
</protein>
<evidence type="ECO:0000259" key="3">
    <source>
        <dbReference type="PROSITE" id="PS51371"/>
    </source>
</evidence>
<dbReference type="AlphaFoldDB" id="M5E256"/>
<comment type="caution">
    <text evidence="4">The sequence shown here is derived from an EMBL/GenBank/DDBJ whole genome shotgun (WGS) entry which is preliminary data.</text>
</comment>
<sequence>MKVKEIMTKDPITIDIKSDVKEATRLLSYHNIGRLLVVKDKKLIGIVTDGDLMIEHERETPIKDFMSENLILINKNQTIKEAAQIMAEHQISGLPVVNDKKNLVGIITVEDIIYRYLAKK</sequence>
<keyword evidence="1" id="KW-0677">Repeat</keyword>
<dbReference type="FunCoup" id="M5E256">
    <property type="interactions" value="243"/>
</dbReference>
<dbReference type="InterPro" id="IPR051462">
    <property type="entry name" value="CBS_domain-containing"/>
</dbReference>
<dbReference type="PROSITE" id="PS51371">
    <property type="entry name" value="CBS"/>
    <property type="match status" value="2"/>
</dbReference>
<dbReference type="InterPro" id="IPR000644">
    <property type="entry name" value="CBS_dom"/>
</dbReference>
<evidence type="ECO:0000256" key="2">
    <source>
        <dbReference type="PROSITE-ProRule" id="PRU00703"/>
    </source>
</evidence>
<name>M5E256_9FIRM</name>
<feature type="domain" description="CBS" evidence="3">
    <location>
        <begin position="66"/>
        <end position="120"/>
    </location>
</feature>
<reference evidence="5" key="1">
    <citation type="journal article" date="2013" name="Genome Announc.">
        <title>Genome Sequence of Halanaerobium saccharolyticum subsp. saccharolyticum Strain DSM 6643T, a Halophilic Hydrogen-Producing Bacterium.</title>
        <authorList>
            <person name="Kivisto A."/>
            <person name="Larjo A."/>
            <person name="Ciranna A."/>
            <person name="Santala V."/>
            <person name="Roos C."/>
            <person name="Karp M."/>
        </authorList>
    </citation>
    <scope>NUCLEOTIDE SEQUENCE [LARGE SCALE GENOMIC DNA]</scope>
    <source>
        <strain evidence="5">DSM 6643</strain>
    </source>
</reference>
<organism evidence="4 5">
    <name type="scientific">Halanaerobium saccharolyticum subsp. saccharolyticum DSM 6643</name>
    <dbReference type="NCBI Taxonomy" id="1293054"/>
    <lineage>
        <taxon>Bacteria</taxon>
        <taxon>Bacillati</taxon>
        <taxon>Bacillota</taxon>
        <taxon>Clostridia</taxon>
        <taxon>Halanaerobiales</taxon>
        <taxon>Halanaerobiaceae</taxon>
        <taxon>Halanaerobium</taxon>
    </lineage>
</organism>